<dbReference type="Ensembl" id="ENSSSCT00035008380.1">
    <property type="protein sequence ID" value="ENSSSCP00035002832.1"/>
    <property type="gene ID" value="ENSSSCG00035006715.1"/>
</dbReference>
<feature type="transmembrane region" description="Helical" evidence="9">
    <location>
        <begin position="116"/>
        <end position="141"/>
    </location>
</feature>
<feature type="transmembrane region" description="Helical" evidence="9">
    <location>
        <begin position="153"/>
        <end position="175"/>
    </location>
</feature>
<dbReference type="AlphaFoldDB" id="A0A8D0MK71"/>
<reference evidence="11" key="2">
    <citation type="submission" date="2025-05" db="UniProtKB">
        <authorList>
            <consortium name="Ensembl"/>
        </authorList>
    </citation>
    <scope>IDENTIFICATION</scope>
</reference>
<dbReference type="Ensembl" id="ENSSSCT00025063659.1">
    <property type="protein sequence ID" value="ENSSSCP00025027140.1"/>
    <property type="gene ID" value="ENSSSCG00025045918.1"/>
</dbReference>
<dbReference type="Proteomes" id="UP000314985">
    <property type="component" value="Chromosome 13"/>
</dbReference>
<proteinExistence type="predicted"/>
<dbReference type="InterPro" id="IPR006153">
    <property type="entry name" value="Cation/H_exchanger_TM"/>
</dbReference>
<keyword evidence="3 9" id="KW-0812">Transmembrane</keyword>
<feature type="transmembrane region" description="Helical" evidence="9">
    <location>
        <begin position="79"/>
        <end position="104"/>
    </location>
</feature>
<dbReference type="GO" id="GO:0015385">
    <property type="term" value="F:sodium:proton antiporter activity"/>
    <property type="evidence" value="ECO:0007669"/>
    <property type="project" value="InterPro"/>
</dbReference>
<dbReference type="Gene3D" id="2.60.120.10">
    <property type="entry name" value="Jelly Rolls"/>
    <property type="match status" value="1"/>
</dbReference>
<evidence type="ECO:0000256" key="7">
    <source>
        <dbReference type="ARBA" id="ARBA00023136"/>
    </source>
</evidence>
<protein>
    <submittedName>
        <fullName evidence="11">Solute carrier family 9 member C1</fullName>
    </submittedName>
</protein>
<dbReference type="PANTHER" id="PTHR10110">
    <property type="entry name" value="SODIUM/HYDROGEN EXCHANGER"/>
    <property type="match status" value="1"/>
</dbReference>
<evidence type="ECO:0000256" key="8">
    <source>
        <dbReference type="ARBA" id="ARBA00023201"/>
    </source>
</evidence>
<dbReference type="InterPro" id="IPR018422">
    <property type="entry name" value="Cation/H_exchanger_CPA1"/>
</dbReference>
<evidence type="ECO:0000256" key="4">
    <source>
        <dbReference type="ARBA" id="ARBA00022989"/>
    </source>
</evidence>
<dbReference type="PANTHER" id="PTHR10110:SF87">
    <property type="entry name" value="SODIUM_HYDROGEN EXCHANGER 10"/>
    <property type="match status" value="1"/>
</dbReference>
<evidence type="ECO:0000259" key="10">
    <source>
        <dbReference type="Pfam" id="PF00999"/>
    </source>
</evidence>
<dbReference type="Proteomes" id="UP000694726">
    <property type="component" value="Unplaced"/>
</dbReference>
<dbReference type="InterPro" id="IPR018490">
    <property type="entry name" value="cNMP-bd_dom_sf"/>
</dbReference>
<name>A0A8D0MK71_PIG</name>
<keyword evidence="5" id="KW-0915">Sodium</keyword>
<dbReference type="Proteomes" id="UP000694720">
    <property type="component" value="Unplaced"/>
</dbReference>
<feature type="transmembrane region" description="Helical" evidence="9">
    <location>
        <begin position="37"/>
        <end position="67"/>
    </location>
</feature>
<feature type="domain" description="Cation/H+ exchanger transmembrane" evidence="10">
    <location>
        <begin position="28"/>
        <end position="211"/>
    </location>
</feature>
<evidence type="ECO:0000256" key="3">
    <source>
        <dbReference type="ARBA" id="ARBA00022692"/>
    </source>
</evidence>
<evidence type="ECO:0000256" key="5">
    <source>
        <dbReference type="ARBA" id="ARBA00023053"/>
    </source>
</evidence>
<keyword evidence="2" id="KW-0813">Transport</keyword>
<keyword evidence="4 9" id="KW-1133">Transmembrane helix</keyword>
<keyword evidence="8" id="KW-0739">Sodium transport</keyword>
<evidence type="ECO:0000256" key="2">
    <source>
        <dbReference type="ARBA" id="ARBA00022448"/>
    </source>
</evidence>
<evidence type="ECO:0000256" key="9">
    <source>
        <dbReference type="SAM" id="Phobius"/>
    </source>
</evidence>
<feature type="transmembrane region" description="Helical" evidence="9">
    <location>
        <begin position="187"/>
        <end position="208"/>
    </location>
</feature>
<evidence type="ECO:0000256" key="1">
    <source>
        <dbReference type="ARBA" id="ARBA00004141"/>
    </source>
</evidence>
<dbReference type="Proteomes" id="UP000694727">
    <property type="component" value="Unplaced"/>
</dbReference>
<dbReference type="Ensembl" id="ENSSSCT00040054646.1">
    <property type="protein sequence ID" value="ENSSSCP00040022711.1"/>
    <property type="gene ID" value="ENSSSCG00040039874.1"/>
</dbReference>
<dbReference type="Pfam" id="PF00999">
    <property type="entry name" value="Na_H_Exchanger"/>
    <property type="match status" value="1"/>
</dbReference>
<dbReference type="Proteomes" id="UP000694722">
    <property type="component" value="Unplaced"/>
</dbReference>
<dbReference type="Ensembl" id="ENSSSCT00015012499.1">
    <property type="protein sequence ID" value="ENSSSCP00015004863.1"/>
    <property type="gene ID" value="ENSSSCG00015008961.1"/>
</dbReference>
<accession>A0A8D0MK71</accession>
<dbReference type="SUPFAM" id="SSF51206">
    <property type="entry name" value="cAMP-binding domain-like"/>
    <property type="match status" value="1"/>
</dbReference>
<organism evidence="11 14">
    <name type="scientific">Sus scrofa</name>
    <name type="common">Pig</name>
    <dbReference type="NCBI Taxonomy" id="9823"/>
    <lineage>
        <taxon>Eukaryota</taxon>
        <taxon>Metazoa</taxon>
        <taxon>Chordata</taxon>
        <taxon>Craniata</taxon>
        <taxon>Vertebrata</taxon>
        <taxon>Euteleostomi</taxon>
        <taxon>Mammalia</taxon>
        <taxon>Eutheria</taxon>
        <taxon>Laurasiatheria</taxon>
        <taxon>Artiodactyla</taxon>
        <taxon>Suina</taxon>
        <taxon>Suidae</taxon>
        <taxon>Sus</taxon>
    </lineage>
</organism>
<dbReference type="Proteomes" id="UP000694723">
    <property type="component" value="Unplaced"/>
</dbReference>
<dbReference type="GO" id="GO:0016020">
    <property type="term" value="C:membrane"/>
    <property type="evidence" value="ECO:0007669"/>
    <property type="project" value="UniProtKB-SubCell"/>
</dbReference>
<keyword evidence="6" id="KW-0406">Ion transport</keyword>
<reference evidence="12 13" key="1">
    <citation type="submission" date="2017-08" db="EMBL/GenBank/DDBJ databases">
        <title>USMARCv1.0.</title>
        <authorList>
            <person name="Hannum G.I."/>
            <person name="Koren S."/>
            <person name="Schroeder S.G."/>
            <person name="Chin S.C."/>
            <person name="Nonneman D.J."/>
            <person name="Becker S.A."/>
            <person name="Rosen B.D."/>
            <person name="Bickhart D.M."/>
            <person name="Putnam N.H."/>
            <person name="Green R.E."/>
            <person name="Tuggle C.K."/>
            <person name="Liu H."/>
            <person name="Rohrer G.A."/>
            <person name="Warr A."/>
            <person name="Hall R."/>
            <person name="Kim K."/>
            <person name="Hume D.A."/>
            <person name="Talbot R."/>
            <person name="Chow W."/>
            <person name="Howe K."/>
            <person name="Schwartz A.S."/>
            <person name="Watson M."/>
            <person name="Archibald A.L."/>
            <person name="Phillippy A.M."/>
            <person name="Smith T.P.L."/>
        </authorList>
    </citation>
    <scope>NUCLEOTIDE SEQUENCE [LARGE SCALE GENOMIC DNA]</scope>
</reference>
<evidence type="ECO:0000313" key="13">
    <source>
        <dbReference type="Proteomes" id="UP000314985"/>
    </source>
</evidence>
<dbReference type="Ensembl" id="ENSSSCT00050096791.1">
    <property type="protein sequence ID" value="ENSSSCP00050041698.1"/>
    <property type="gene ID" value="ENSSSCG00050070944.1"/>
</dbReference>
<evidence type="ECO:0000313" key="11">
    <source>
        <dbReference type="Ensembl" id="ENSSSCP00015004863.1"/>
    </source>
</evidence>
<feature type="transmembrane region" description="Helical" evidence="9">
    <location>
        <begin position="403"/>
        <end position="423"/>
    </location>
</feature>
<evidence type="ECO:0000256" key="6">
    <source>
        <dbReference type="ARBA" id="ARBA00023065"/>
    </source>
</evidence>
<dbReference type="Ensembl" id="ENSSSCT00070007335.1">
    <property type="protein sequence ID" value="ENSSSCP00070006006.1"/>
    <property type="gene ID" value="ENSSSCG00070003858.1"/>
</dbReference>
<sequence>MDSPASNATLFKKGLTSTWQEFIRNMFMTNSKELPEIILILSLICTVGGEIVGMSGIFTLAIMGLLLNSTSFKPGVEALLLEFWNCLSFVAFLMVFTFIGLLIPAHTYLYISFSDIYYTLNIYLTLVVFRLLVFLLLSPLLSRLAHGFSWRWAFIMVWSEMKGIPNINMALLLAYSEFSLGSEREKSQILFHGVAVCLISLIVNRFILPIAVSKLGLHDVTSTKHKSLYCTFQHFQELTKSAASALKFDKDLANADWNMVEKAIILQNPYALSQEEVTEHPKVRCLDCNKEIDETLNIEAIELANRRLLSAQIASYQRQYRNETLSQSAVQVLVGAAGSFAEKGEYMNAETVKNYSESKKLLTFTRKVLLNWVYNTKKEKGIPSRYCFLRMCHKIVFIDEFECVGYLVILMNMFPIIISWISVLNNIYENELKHANYSFLAFYIMEALLKLVTPKLLQIIDKNMSHQLSFRYAILKGYVQGEADIMTIIDKIASSKQIKQMLLRRVTKNTGHAMKELGYLEYDHPEIAVTMKTKEEINVMLSLAKEIVKVFRLKGILHKIEGSEINKLIMARKREILDFQHIYKPLTVDEALCHIPWLDKDQDHISFIQLQRSTPGLGIDQIIWESEEKDYQITYTDFVITGAIIGELNCLTNEPMKYSATCKTVVEAYFIPKNHLYEAFEQFCPHIEYKMWLKLGLSITAKKIREHLSYEDWNYKMQLKLSNIYVKDIWKNTKTDIYDETVIYVILIHGCVEDCQLRKVYKAPFLIPITCHQIQGIEDFTKVAIVQTSIDVKKFRWNTSKYRAAHKSTRPAASGM</sequence>
<keyword evidence="7 9" id="KW-0472">Membrane</keyword>
<dbReference type="Ensembl" id="ENSSSCT00060020571.1">
    <property type="protein sequence ID" value="ENSSSCP00060008442.1"/>
    <property type="gene ID" value="ENSSSCG00060015407.1"/>
</dbReference>
<comment type="subcellular location">
    <subcellularLocation>
        <location evidence="1">Membrane</location>
        <topology evidence="1">Multi-pass membrane protein</topology>
    </subcellularLocation>
</comment>
<dbReference type="InterPro" id="IPR014710">
    <property type="entry name" value="RmlC-like_jellyroll"/>
</dbReference>
<evidence type="ECO:0000313" key="14">
    <source>
        <dbReference type="Proteomes" id="UP000694726"/>
    </source>
</evidence>
<evidence type="ECO:0000313" key="12">
    <source>
        <dbReference type="Ensembl" id="ENSSSCP00070006006.1"/>
    </source>
</evidence>
<dbReference type="Proteomes" id="UP000694571">
    <property type="component" value="Unplaced"/>
</dbReference>